<dbReference type="Proteomes" id="UP000597886">
    <property type="component" value="Unassembled WGS sequence"/>
</dbReference>
<comment type="caution">
    <text evidence="6">The sequence shown here is derived from an EMBL/GenBank/DDBJ whole genome shotgun (WGS) entry which is preliminary data.</text>
</comment>
<dbReference type="AlphaFoldDB" id="A0AA91BPV8"/>
<evidence type="ECO:0000313" key="7">
    <source>
        <dbReference type="Proteomes" id="UP000597886"/>
    </source>
</evidence>
<dbReference type="RefSeq" id="WP_171171890.1">
    <property type="nucleotide sequence ID" value="NZ_WVRA01000009.1"/>
</dbReference>
<gene>
    <name evidence="6" type="ORF">GS634_19900</name>
</gene>
<dbReference type="CDD" id="cd05466">
    <property type="entry name" value="PBP2_LTTR_substrate"/>
    <property type="match status" value="1"/>
</dbReference>
<dbReference type="Pfam" id="PF03466">
    <property type="entry name" value="LysR_substrate"/>
    <property type="match status" value="1"/>
</dbReference>
<comment type="similarity">
    <text evidence="1">Belongs to the LysR transcriptional regulatory family.</text>
</comment>
<dbReference type="SUPFAM" id="SSF53850">
    <property type="entry name" value="Periplasmic binding protein-like II"/>
    <property type="match status" value="1"/>
</dbReference>
<evidence type="ECO:0000259" key="5">
    <source>
        <dbReference type="PROSITE" id="PS50931"/>
    </source>
</evidence>
<dbReference type="EMBL" id="WVRA01000009">
    <property type="protein sequence ID" value="NOE20395.1"/>
    <property type="molecule type" value="Genomic_DNA"/>
</dbReference>
<sequence>MAVKIEMLRCFCTVAQTGNLAEAASRLGRTQSAVSMMLKQFEEHLGKKLFEGERKNHLSPLGQQVLELALKQVRDFDQAVQNIELAAQAEHGLIRIVSVPSVGALVFPALLDHMTSRFPGLKIELRDGDSQQVLDAVAGDTSDIGIASGHFPLNGVSAEPLFQDRFGLVAASDHPLMTRAEPPAISDLVAQPFVRNALCDFIESAPFREVLDRAEVTIHNTHSLITTVRAGQWITVLPQTVAQFIPDAVAFRPISDLPDRREVFLYVRERSRFREISEACRSFVLSSGFGNSSL</sequence>
<evidence type="ECO:0000256" key="2">
    <source>
        <dbReference type="ARBA" id="ARBA00023015"/>
    </source>
</evidence>
<name>A0AA91BPV8_9RHOB</name>
<accession>A0AA91BPV8</accession>
<keyword evidence="4" id="KW-0804">Transcription</keyword>
<dbReference type="InterPro" id="IPR005119">
    <property type="entry name" value="LysR_subst-bd"/>
</dbReference>
<evidence type="ECO:0000313" key="6">
    <source>
        <dbReference type="EMBL" id="NOE20395.1"/>
    </source>
</evidence>
<dbReference type="SUPFAM" id="SSF46785">
    <property type="entry name" value="Winged helix' DNA-binding domain"/>
    <property type="match status" value="1"/>
</dbReference>
<evidence type="ECO:0000256" key="3">
    <source>
        <dbReference type="ARBA" id="ARBA00023125"/>
    </source>
</evidence>
<evidence type="ECO:0000256" key="4">
    <source>
        <dbReference type="ARBA" id="ARBA00023163"/>
    </source>
</evidence>
<dbReference type="GO" id="GO:0003700">
    <property type="term" value="F:DNA-binding transcription factor activity"/>
    <property type="evidence" value="ECO:0007669"/>
    <property type="project" value="InterPro"/>
</dbReference>
<dbReference type="PANTHER" id="PTHR30126:SF40">
    <property type="entry name" value="HTH-TYPE TRANSCRIPTIONAL REGULATOR GLTR"/>
    <property type="match status" value="1"/>
</dbReference>
<organism evidence="6 7">
    <name type="scientific">Ruegeria atlantica</name>
    <dbReference type="NCBI Taxonomy" id="81569"/>
    <lineage>
        <taxon>Bacteria</taxon>
        <taxon>Pseudomonadati</taxon>
        <taxon>Pseudomonadota</taxon>
        <taxon>Alphaproteobacteria</taxon>
        <taxon>Rhodobacterales</taxon>
        <taxon>Roseobacteraceae</taxon>
        <taxon>Ruegeria</taxon>
    </lineage>
</organism>
<dbReference type="InterPro" id="IPR000847">
    <property type="entry name" value="LysR_HTH_N"/>
</dbReference>
<dbReference type="Pfam" id="PF00126">
    <property type="entry name" value="HTH_1"/>
    <property type="match status" value="1"/>
</dbReference>
<reference evidence="6" key="1">
    <citation type="submission" date="2019-12" db="EMBL/GenBank/DDBJ databases">
        <title>Ruegeria JWLKs population differentiation of coral mucus and skeleton niches.</title>
        <authorList>
            <person name="Luo D."/>
        </authorList>
    </citation>
    <scope>NUCLEOTIDE SEQUENCE</scope>
    <source>
        <strain evidence="6">HKCCD6181</strain>
    </source>
</reference>
<dbReference type="PANTHER" id="PTHR30126">
    <property type="entry name" value="HTH-TYPE TRANSCRIPTIONAL REGULATOR"/>
    <property type="match status" value="1"/>
</dbReference>
<dbReference type="Gene3D" id="1.10.10.10">
    <property type="entry name" value="Winged helix-like DNA-binding domain superfamily/Winged helix DNA-binding domain"/>
    <property type="match status" value="1"/>
</dbReference>
<dbReference type="Gene3D" id="3.40.190.10">
    <property type="entry name" value="Periplasmic binding protein-like II"/>
    <property type="match status" value="2"/>
</dbReference>
<dbReference type="InterPro" id="IPR036390">
    <property type="entry name" value="WH_DNA-bd_sf"/>
</dbReference>
<dbReference type="PROSITE" id="PS50931">
    <property type="entry name" value="HTH_LYSR"/>
    <property type="match status" value="1"/>
</dbReference>
<keyword evidence="3" id="KW-0238">DNA-binding</keyword>
<keyword evidence="2" id="KW-0805">Transcription regulation</keyword>
<dbReference type="InterPro" id="IPR036388">
    <property type="entry name" value="WH-like_DNA-bd_sf"/>
</dbReference>
<dbReference type="GO" id="GO:0000976">
    <property type="term" value="F:transcription cis-regulatory region binding"/>
    <property type="evidence" value="ECO:0007669"/>
    <property type="project" value="TreeGrafter"/>
</dbReference>
<proteinExistence type="inferred from homology"/>
<evidence type="ECO:0000256" key="1">
    <source>
        <dbReference type="ARBA" id="ARBA00009437"/>
    </source>
</evidence>
<feature type="domain" description="HTH lysR-type" evidence="5">
    <location>
        <begin position="3"/>
        <end position="61"/>
    </location>
</feature>
<protein>
    <submittedName>
        <fullName evidence="6">LysR family transcriptional regulator</fullName>
    </submittedName>
</protein>